<feature type="domain" description="DUF4097" evidence="3">
    <location>
        <begin position="105"/>
        <end position="222"/>
    </location>
</feature>
<feature type="chain" id="PRO_5045994576" evidence="2">
    <location>
        <begin position="23"/>
        <end position="223"/>
    </location>
</feature>
<sequence length="223" mass="24436">MKNRFIMLLVLVMFFLSACGLANDDGTEDFQSVSLKDIDILQVDHGSVKLNVESADIDSLEASLLLYDNGPGIVMDKSKRKIKIRLKNDVSRLLKIGQMPQLQVRIPSDYMGQVVVDGSSGSVTARELQTRSLQITGKSGNISLDFAKFHSDIRVSVTSGNVKVSLNEVNPDVSWILQSGSGRRSITIPLEDHRQNNRKTEGQSGSGSYEVHLKTSSGNISVQ</sequence>
<feature type="compositionally biased region" description="Polar residues" evidence="1">
    <location>
        <begin position="214"/>
        <end position="223"/>
    </location>
</feature>
<gene>
    <name evidence="4" type="ORF">LQV63_15630</name>
</gene>
<feature type="signal peptide" evidence="2">
    <location>
        <begin position="1"/>
        <end position="22"/>
    </location>
</feature>
<accession>A0ABS8YJV7</accession>
<name>A0ABS8YJV7_9BACL</name>
<protein>
    <submittedName>
        <fullName evidence="4">DUF4097 domain-containing protein</fullName>
    </submittedName>
</protein>
<evidence type="ECO:0000259" key="3">
    <source>
        <dbReference type="Pfam" id="PF13349"/>
    </source>
</evidence>
<dbReference type="InterPro" id="IPR025164">
    <property type="entry name" value="Toastrack_DUF4097"/>
</dbReference>
<comment type="caution">
    <text evidence="4">The sequence shown here is derived from an EMBL/GenBank/DDBJ whole genome shotgun (WGS) entry which is preliminary data.</text>
</comment>
<dbReference type="PROSITE" id="PS51257">
    <property type="entry name" value="PROKAR_LIPOPROTEIN"/>
    <property type="match status" value="1"/>
</dbReference>
<dbReference type="Pfam" id="PF13349">
    <property type="entry name" value="DUF4097"/>
    <property type="match status" value="1"/>
</dbReference>
<dbReference type="EMBL" id="JAJNBZ010000012">
    <property type="protein sequence ID" value="MCE5170738.1"/>
    <property type="molecule type" value="Genomic_DNA"/>
</dbReference>
<evidence type="ECO:0000256" key="2">
    <source>
        <dbReference type="SAM" id="SignalP"/>
    </source>
</evidence>
<feature type="region of interest" description="Disordered" evidence="1">
    <location>
        <begin position="186"/>
        <end position="223"/>
    </location>
</feature>
<organism evidence="4 5">
    <name type="scientific">Paenibacillus profundus</name>
    <dbReference type="NCBI Taxonomy" id="1173085"/>
    <lineage>
        <taxon>Bacteria</taxon>
        <taxon>Bacillati</taxon>
        <taxon>Bacillota</taxon>
        <taxon>Bacilli</taxon>
        <taxon>Bacillales</taxon>
        <taxon>Paenibacillaceae</taxon>
        <taxon>Paenibacillus</taxon>
    </lineage>
</organism>
<proteinExistence type="predicted"/>
<reference evidence="4 5" key="1">
    <citation type="submission" date="2021-11" db="EMBL/GenBank/DDBJ databases">
        <title>Draft genome sequence of Paenibacillus profundus YoMME, a new Gram-positive bacteria with exoelectrogenic properties.</title>
        <authorList>
            <person name="Hubenova Y."/>
            <person name="Hubenova E."/>
            <person name="Manasiev Y."/>
            <person name="Peykov S."/>
            <person name="Mitov M."/>
        </authorList>
    </citation>
    <scope>NUCLEOTIDE SEQUENCE [LARGE SCALE GENOMIC DNA]</scope>
    <source>
        <strain evidence="4 5">YoMME</strain>
    </source>
</reference>
<evidence type="ECO:0000313" key="4">
    <source>
        <dbReference type="EMBL" id="MCE5170738.1"/>
    </source>
</evidence>
<evidence type="ECO:0000313" key="5">
    <source>
        <dbReference type="Proteomes" id="UP001199916"/>
    </source>
</evidence>
<keyword evidence="2" id="KW-0732">Signal</keyword>
<feature type="compositionally biased region" description="Basic and acidic residues" evidence="1">
    <location>
        <begin position="190"/>
        <end position="201"/>
    </location>
</feature>
<dbReference type="Proteomes" id="UP001199916">
    <property type="component" value="Unassembled WGS sequence"/>
</dbReference>
<evidence type="ECO:0000256" key="1">
    <source>
        <dbReference type="SAM" id="MobiDB-lite"/>
    </source>
</evidence>
<dbReference type="RefSeq" id="WP_019424602.1">
    <property type="nucleotide sequence ID" value="NZ_JAJNBZ010000012.1"/>
</dbReference>
<keyword evidence="5" id="KW-1185">Reference proteome</keyword>